<dbReference type="InterPro" id="IPR042099">
    <property type="entry name" value="ANL_N_sf"/>
</dbReference>
<sequence>MHGQPPAEFIEQVRDIPIYRESVAAGSFPVLEKPEIARGFPGNWMTPRLAAALAEGEAECVLSTGTNHARMQIIRPPYFLLHSYYRLWSEHPDIAFTWEQGCERVSLTTVLATEHVARTNARKRGATPEAVPSLRDRRLDDRTVYLNLRLDPARWERSDVERMVAEIHEARRAHPRGWYHLDCSGYHLAHLVLKVRRWGLWEDLPRPASIVHAYEYTPTNVRRFLARHFACPVVDLFGSTELGYLYYSDRHGRYHPHLDRMSVELLPVTPGSDIYSLIVSSVRNPYMPLIRYRSGDCVRTLDGTPDPERIERFCGREKELLPAGALRTGRRGPIAQGDLDDCVAGISPAVFVHRLRIDGDREACLSYTTFDGAPLAPPVAGELAEAVGALVGRRCALEHRDHIPVGRSGKYAWLDTGG</sequence>
<gene>
    <name evidence="1" type="ORF">GCM10023329_01390</name>
</gene>
<evidence type="ECO:0000313" key="2">
    <source>
        <dbReference type="Proteomes" id="UP001501147"/>
    </source>
</evidence>
<evidence type="ECO:0000313" key="1">
    <source>
        <dbReference type="EMBL" id="GAA4760109.1"/>
    </source>
</evidence>
<protein>
    <recommendedName>
        <fullName evidence="3">Phenylacetate-CoA ligase</fullName>
    </recommendedName>
</protein>
<dbReference type="Proteomes" id="UP001501147">
    <property type="component" value="Unassembled WGS sequence"/>
</dbReference>
<dbReference type="EMBL" id="BAABJV010000001">
    <property type="protein sequence ID" value="GAA4760109.1"/>
    <property type="molecule type" value="Genomic_DNA"/>
</dbReference>
<dbReference type="SUPFAM" id="SSF56801">
    <property type="entry name" value="Acetyl-CoA synthetase-like"/>
    <property type="match status" value="1"/>
</dbReference>
<organism evidence="1 2">
    <name type="scientific">Streptomyces sanyensis</name>
    <dbReference type="NCBI Taxonomy" id="568869"/>
    <lineage>
        <taxon>Bacteria</taxon>
        <taxon>Bacillati</taxon>
        <taxon>Actinomycetota</taxon>
        <taxon>Actinomycetes</taxon>
        <taxon>Kitasatosporales</taxon>
        <taxon>Streptomycetaceae</taxon>
        <taxon>Streptomyces</taxon>
    </lineage>
</organism>
<reference evidence="2" key="1">
    <citation type="journal article" date="2019" name="Int. J. Syst. Evol. Microbiol.">
        <title>The Global Catalogue of Microorganisms (GCM) 10K type strain sequencing project: providing services to taxonomists for standard genome sequencing and annotation.</title>
        <authorList>
            <consortium name="The Broad Institute Genomics Platform"/>
            <consortium name="The Broad Institute Genome Sequencing Center for Infectious Disease"/>
            <person name="Wu L."/>
            <person name="Ma J."/>
        </authorList>
    </citation>
    <scope>NUCLEOTIDE SEQUENCE [LARGE SCALE GENOMIC DNA]</scope>
    <source>
        <strain evidence="2">JCM 18324</strain>
    </source>
</reference>
<keyword evidence="2" id="KW-1185">Reference proteome</keyword>
<name>A0ABP8ZMR0_9ACTN</name>
<dbReference type="RefSeq" id="WP_345608218.1">
    <property type="nucleotide sequence ID" value="NZ_BAABJV010000001.1"/>
</dbReference>
<evidence type="ECO:0008006" key="3">
    <source>
        <dbReference type="Google" id="ProtNLM"/>
    </source>
</evidence>
<accession>A0ABP8ZMR0</accession>
<comment type="caution">
    <text evidence="1">The sequence shown here is derived from an EMBL/GenBank/DDBJ whole genome shotgun (WGS) entry which is preliminary data.</text>
</comment>
<dbReference type="Gene3D" id="3.40.50.12780">
    <property type="entry name" value="N-terminal domain of ligase-like"/>
    <property type="match status" value="1"/>
</dbReference>
<proteinExistence type="predicted"/>